<keyword evidence="3" id="KW-1185">Reference proteome</keyword>
<feature type="compositionally biased region" description="Polar residues" evidence="1">
    <location>
        <begin position="73"/>
        <end position="83"/>
    </location>
</feature>
<accession>A0AAE1KFH8</accession>
<organism evidence="2 3">
    <name type="scientific">Petrolisthes cinctipes</name>
    <name type="common">Flat porcelain crab</name>
    <dbReference type="NCBI Taxonomy" id="88211"/>
    <lineage>
        <taxon>Eukaryota</taxon>
        <taxon>Metazoa</taxon>
        <taxon>Ecdysozoa</taxon>
        <taxon>Arthropoda</taxon>
        <taxon>Crustacea</taxon>
        <taxon>Multicrustacea</taxon>
        <taxon>Malacostraca</taxon>
        <taxon>Eumalacostraca</taxon>
        <taxon>Eucarida</taxon>
        <taxon>Decapoda</taxon>
        <taxon>Pleocyemata</taxon>
        <taxon>Anomura</taxon>
        <taxon>Galatheoidea</taxon>
        <taxon>Porcellanidae</taxon>
        <taxon>Petrolisthes</taxon>
    </lineage>
</organism>
<reference evidence="2" key="1">
    <citation type="submission" date="2023-10" db="EMBL/GenBank/DDBJ databases">
        <title>Genome assemblies of two species of porcelain crab, Petrolisthes cinctipes and Petrolisthes manimaculis (Anomura: Porcellanidae).</title>
        <authorList>
            <person name="Angst P."/>
        </authorList>
    </citation>
    <scope>NUCLEOTIDE SEQUENCE</scope>
    <source>
        <strain evidence="2">PB745_01</strain>
        <tissue evidence="2">Gill</tissue>
    </source>
</reference>
<evidence type="ECO:0000256" key="1">
    <source>
        <dbReference type="SAM" id="MobiDB-lite"/>
    </source>
</evidence>
<gene>
    <name evidence="2" type="ORF">Pcinc_024314</name>
</gene>
<dbReference type="EMBL" id="JAWQEG010002665">
    <property type="protein sequence ID" value="KAK3870460.1"/>
    <property type="molecule type" value="Genomic_DNA"/>
</dbReference>
<comment type="caution">
    <text evidence="2">The sequence shown here is derived from an EMBL/GenBank/DDBJ whole genome shotgun (WGS) entry which is preliminary data.</text>
</comment>
<name>A0AAE1KFH8_PETCI</name>
<sequence>MKVNVSTNKEVEVDGKQARGQVKAATVDVGRTHAEGRLDSLAYNHTGKRSARVEDTRTAGPQLRTHTARIISGTYNVNGTISRTPARRPTPIGRYPERNI</sequence>
<feature type="region of interest" description="Disordered" evidence="1">
    <location>
        <begin position="1"/>
        <end position="100"/>
    </location>
</feature>
<protein>
    <submittedName>
        <fullName evidence="2">Uncharacterized protein</fullName>
    </submittedName>
</protein>
<proteinExistence type="predicted"/>
<evidence type="ECO:0000313" key="2">
    <source>
        <dbReference type="EMBL" id="KAK3870460.1"/>
    </source>
</evidence>
<evidence type="ECO:0000313" key="3">
    <source>
        <dbReference type="Proteomes" id="UP001286313"/>
    </source>
</evidence>
<dbReference type="Proteomes" id="UP001286313">
    <property type="component" value="Unassembled WGS sequence"/>
</dbReference>
<dbReference type="AlphaFoldDB" id="A0AAE1KFH8"/>